<organism evidence="3 4">
    <name type="scientific">Variovorax terrae</name>
    <dbReference type="NCBI Taxonomy" id="2923278"/>
    <lineage>
        <taxon>Bacteria</taxon>
        <taxon>Pseudomonadati</taxon>
        <taxon>Pseudomonadota</taxon>
        <taxon>Betaproteobacteria</taxon>
        <taxon>Burkholderiales</taxon>
        <taxon>Comamonadaceae</taxon>
        <taxon>Variovorax</taxon>
    </lineage>
</organism>
<name>A0A9X1VXR9_9BURK</name>
<keyword evidence="2" id="KW-0460">Magnesium</keyword>
<dbReference type="GO" id="GO:0007165">
    <property type="term" value="P:signal transduction"/>
    <property type="evidence" value="ECO:0007669"/>
    <property type="project" value="TreeGrafter"/>
</dbReference>
<accession>A0A9X1VXR9</accession>
<comment type="cofactor">
    <cofactor evidence="2">
        <name>Mg(2+)</name>
        <dbReference type="ChEBI" id="CHEBI:18420"/>
    </cofactor>
</comment>
<dbReference type="Gene3D" id="3.30.540.10">
    <property type="entry name" value="Fructose-1,6-Bisphosphatase, subunit A, domain 1"/>
    <property type="match status" value="1"/>
</dbReference>
<keyword evidence="4" id="KW-1185">Reference proteome</keyword>
<dbReference type="PRINTS" id="PR00377">
    <property type="entry name" value="IMPHPHTASES"/>
</dbReference>
<dbReference type="Pfam" id="PF00459">
    <property type="entry name" value="Inositol_P"/>
    <property type="match status" value="1"/>
</dbReference>
<dbReference type="AlphaFoldDB" id="A0A9X1VXR9"/>
<dbReference type="Proteomes" id="UP001139447">
    <property type="component" value="Unassembled WGS sequence"/>
</dbReference>
<reference evidence="3" key="1">
    <citation type="submission" date="2022-03" db="EMBL/GenBank/DDBJ databases">
        <authorList>
            <person name="Woo C.Y."/>
        </authorList>
    </citation>
    <scope>NUCLEOTIDE SEQUENCE</scope>
    <source>
        <strain evidence="3">CYS-02</strain>
    </source>
</reference>
<feature type="binding site" evidence="2">
    <location>
        <position position="95"/>
    </location>
    <ligand>
        <name>Mg(2+)</name>
        <dbReference type="ChEBI" id="CHEBI:18420"/>
        <label>1</label>
        <note>catalytic</note>
    </ligand>
</feature>
<proteinExistence type="inferred from homology"/>
<sequence length="289" mass="30811">MTPTLEQLDATADLMLAVADEAILPCFRRLGPQDVRAKSSAIDLVTVADEAAERLLTARLPALFPGALVIGEEAVARDEGLLEALDGSGLVILVDPVDGTRNFASGLSLFGVMVAFLAGGRVLASVICDPVGRDWAMARRGGGAWVRHRDGRRERLRAAKARPVSEMEGCGLWLNLDEPARSRVAVGLTAFASNAAYRCAAQEYRLIASGHYDFALYHKLAPWDHAPGVLLHEEAGGYCAHLDGQPYDPRRRTGGLLSAPDAASWHAIRHALQLAPAAAALAREPEPAA</sequence>
<dbReference type="GO" id="GO:0046872">
    <property type="term" value="F:metal ion binding"/>
    <property type="evidence" value="ECO:0007669"/>
    <property type="project" value="UniProtKB-KW"/>
</dbReference>
<feature type="binding site" evidence="2">
    <location>
        <position position="224"/>
    </location>
    <ligand>
        <name>Mg(2+)</name>
        <dbReference type="ChEBI" id="CHEBI:18420"/>
        <label>1</label>
        <note>catalytic</note>
    </ligand>
</feature>
<gene>
    <name evidence="3" type="ORF">MMF98_18710</name>
</gene>
<dbReference type="PANTHER" id="PTHR20854">
    <property type="entry name" value="INOSITOL MONOPHOSPHATASE"/>
    <property type="match status" value="1"/>
</dbReference>
<dbReference type="SUPFAM" id="SSF56655">
    <property type="entry name" value="Carbohydrate phosphatase"/>
    <property type="match status" value="1"/>
</dbReference>
<comment type="similarity">
    <text evidence="1">Belongs to the inositol monophosphatase superfamily.</text>
</comment>
<dbReference type="GO" id="GO:0006020">
    <property type="term" value="P:inositol metabolic process"/>
    <property type="evidence" value="ECO:0007669"/>
    <property type="project" value="TreeGrafter"/>
</dbReference>
<evidence type="ECO:0000256" key="1">
    <source>
        <dbReference type="ARBA" id="ARBA00009759"/>
    </source>
</evidence>
<feature type="binding site" evidence="2">
    <location>
        <position position="98"/>
    </location>
    <ligand>
        <name>Mg(2+)</name>
        <dbReference type="ChEBI" id="CHEBI:18420"/>
        <label>1</label>
        <note>catalytic</note>
    </ligand>
</feature>
<protein>
    <submittedName>
        <fullName evidence="3">Inositol monophosphatase</fullName>
    </submittedName>
</protein>
<dbReference type="PANTHER" id="PTHR20854:SF4">
    <property type="entry name" value="INOSITOL-1-MONOPHOSPHATASE-RELATED"/>
    <property type="match status" value="1"/>
</dbReference>
<evidence type="ECO:0000313" key="4">
    <source>
        <dbReference type="Proteomes" id="UP001139447"/>
    </source>
</evidence>
<evidence type="ECO:0000313" key="3">
    <source>
        <dbReference type="EMBL" id="MCJ0765250.1"/>
    </source>
</evidence>
<dbReference type="Gene3D" id="3.40.190.80">
    <property type="match status" value="1"/>
</dbReference>
<keyword evidence="2" id="KW-0479">Metal-binding</keyword>
<feature type="binding site" evidence="2">
    <location>
        <position position="72"/>
    </location>
    <ligand>
        <name>Mg(2+)</name>
        <dbReference type="ChEBI" id="CHEBI:18420"/>
        <label>1</label>
        <note>catalytic</note>
    </ligand>
</feature>
<comment type="caution">
    <text evidence="3">The sequence shown here is derived from an EMBL/GenBank/DDBJ whole genome shotgun (WGS) entry which is preliminary data.</text>
</comment>
<dbReference type="EMBL" id="JALGBI010000002">
    <property type="protein sequence ID" value="MCJ0765250.1"/>
    <property type="molecule type" value="Genomic_DNA"/>
</dbReference>
<dbReference type="InterPro" id="IPR000760">
    <property type="entry name" value="Inositol_monophosphatase-like"/>
</dbReference>
<dbReference type="RefSeq" id="WP_243308415.1">
    <property type="nucleotide sequence ID" value="NZ_JALGBI010000002.1"/>
</dbReference>
<evidence type="ECO:0000256" key="2">
    <source>
        <dbReference type="PIRSR" id="PIRSR600760-2"/>
    </source>
</evidence>
<dbReference type="GO" id="GO:0008934">
    <property type="term" value="F:inositol monophosphate 1-phosphatase activity"/>
    <property type="evidence" value="ECO:0007669"/>
    <property type="project" value="TreeGrafter"/>
</dbReference>